<dbReference type="Proteomes" id="UP001153709">
    <property type="component" value="Chromosome 10"/>
</dbReference>
<proteinExistence type="predicted"/>
<dbReference type="EMBL" id="OU898285">
    <property type="protein sequence ID" value="CAG9828596.1"/>
    <property type="molecule type" value="Genomic_DNA"/>
</dbReference>
<gene>
    <name evidence="1" type="ORF">DIABBA_LOCUS2509</name>
</gene>
<dbReference type="OrthoDB" id="6611207at2759"/>
<evidence type="ECO:0000313" key="2">
    <source>
        <dbReference type="Proteomes" id="UP001153709"/>
    </source>
</evidence>
<accession>A0A9N9X831</accession>
<evidence type="ECO:0000313" key="1">
    <source>
        <dbReference type="EMBL" id="CAG9828596.1"/>
    </source>
</evidence>
<reference evidence="1" key="1">
    <citation type="submission" date="2022-01" db="EMBL/GenBank/DDBJ databases">
        <authorList>
            <person name="King R."/>
        </authorList>
    </citation>
    <scope>NUCLEOTIDE SEQUENCE</scope>
</reference>
<keyword evidence="2" id="KW-1185">Reference proteome</keyword>
<sequence>MYTTRLLKQRKVDVELQKEISTTEECWVKVLERTISVIKFLATSELAFKATHERIGEKRKGNYLGSLETIVRI</sequence>
<dbReference type="AlphaFoldDB" id="A0A9N9X831"/>
<name>A0A9N9X831_DIABA</name>
<protein>
    <submittedName>
        <fullName evidence="1">Uncharacterized protein</fullName>
    </submittedName>
</protein>
<organism evidence="1 2">
    <name type="scientific">Diabrotica balteata</name>
    <name type="common">Banded cucumber beetle</name>
    <dbReference type="NCBI Taxonomy" id="107213"/>
    <lineage>
        <taxon>Eukaryota</taxon>
        <taxon>Metazoa</taxon>
        <taxon>Ecdysozoa</taxon>
        <taxon>Arthropoda</taxon>
        <taxon>Hexapoda</taxon>
        <taxon>Insecta</taxon>
        <taxon>Pterygota</taxon>
        <taxon>Neoptera</taxon>
        <taxon>Endopterygota</taxon>
        <taxon>Coleoptera</taxon>
        <taxon>Polyphaga</taxon>
        <taxon>Cucujiformia</taxon>
        <taxon>Chrysomeloidea</taxon>
        <taxon>Chrysomelidae</taxon>
        <taxon>Galerucinae</taxon>
        <taxon>Diabroticina</taxon>
        <taxon>Diabroticites</taxon>
        <taxon>Diabrotica</taxon>
    </lineage>
</organism>